<reference evidence="2 3" key="1">
    <citation type="submission" date="2021-06" db="EMBL/GenBank/DDBJ databases">
        <title>A haploid diamondback moth (Plutella xylostella L.) genome assembly resolves 31 chromosomes and identifies a diamide resistance mutation.</title>
        <authorList>
            <person name="Ward C.M."/>
            <person name="Perry K.D."/>
            <person name="Baker G."/>
            <person name="Powis K."/>
            <person name="Heckel D.G."/>
            <person name="Baxter S.W."/>
        </authorList>
    </citation>
    <scope>NUCLEOTIDE SEQUENCE [LARGE SCALE GENOMIC DNA]</scope>
    <source>
        <strain evidence="2 3">LV</strain>
        <tissue evidence="2">Single pupa</tissue>
    </source>
</reference>
<protein>
    <submittedName>
        <fullName evidence="2">Uncharacterized protein</fullName>
    </submittedName>
</protein>
<name>A0ABQ7QE33_PLUXY</name>
<feature type="compositionally biased region" description="Basic and acidic residues" evidence="1">
    <location>
        <begin position="58"/>
        <end position="74"/>
    </location>
</feature>
<accession>A0ABQ7QE33</accession>
<proteinExistence type="predicted"/>
<feature type="region of interest" description="Disordered" evidence="1">
    <location>
        <begin position="1"/>
        <end position="101"/>
    </location>
</feature>
<dbReference type="EMBL" id="JAHIBW010000016">
    <property type="protein sequence ID" value="KAG7303493.1"/>
    <property type="molecule type" value="Genomic_DNA"/>
</dbReference>
<evidence type="ECO:0000256" key="1">
    <source>
        <dbReference type="SAM" id="MobiDB-lite"/>
    </source>
</evidence>
<sequence length="167" mass="18729">MSKPLVPKPKDRCDDEQSEEERVRCTCSSKPKRSAAKRSGASPHTAPIIIMSKPLVPKPKDRCDDEQSEEERVRCTCSSKPKRSAAKRSGASPHTAPIIIIMSKPLVPKPKDRCDDEQSEEERVRCTCSAKLKRSAAKRSGAFPTHNINNNENTIRQSFILFVHYTL</sequence>
<comment type="caution">
    <text evidence="2">The sequence shown here is derived from an EMBL/GenBank/DDBJ whole genome shotgun (WGS) entry which is preliminary data.</text>
</comment>
<evidence type="ECO:0000313" key="3">
    <source>
        <dbReference type="Proteomes" id="UP000823941"/>
    </source>
</evidence>
<feature type="compositionally biased region" description="Basic and acidic residues" evidence="1">
    <location>
        <begin position="8"/>
        <end position="24"/>
    </location>
</feature>
<dbReference type="Proteomes" id="UP000823941">
    <property type="component" value="Chromosome 16"/>
</dbReference>
<organism evidence="2 3">
    <name type="scientific">Plutella xylostella</name>
    <name type="common">Diamondback moth</name>
    <name type="synonym">Plutella maculipennis</name>
    <dbReference type="NCBI Taxonomy" id="51655"/>
    <lineage>
        <taxon>Eukaryota</taxon>
        <taxon>Metazoa</taxon>
        <taxon>Ecdysozoa</taxon>
        <taxon>Arthropoda</taxon>
        <taxon>Hexapoda</taxon>
        <taxon>Insecta</taxon>
        <taxon>Pterygota</taxon>
        <taxon>Neoptera</taxon>
        <taxon>Endopterygota</taxon>
        <taxon>Lepidoptera</taxon>
        <taxon>Glossata</taxon>
        <taxon>Ditrysia</taxon>
        <taxon>Yponomeutoidea</taxon>
        <taxon>Plutellidae</taxon>
        <taxon>Plutella</taxon>
    </lineage>
</organism>
<evidence type="ECO:0000313" key="2">
    <source>
        <dbReference type="EMBL" id="KAG7303493.1"/>
    </source>
</evidence>
<gene>
    <name evidence="2" type="ORF">JYU34_012017</name>
</gene>
<keyword evidence="3" id="KW-1185">Reference proteome</keyword>